<dbReference type="InterPro" id="IPR050979">
    <property type="entry name" value="LD-transpeptidase"/>
</dbReference>
<dbReference type="EMBL" id="JAVREN010000018">
    <property type="protein sequence ID" value="MDT0308102.1"/>
    <property type="molecule type" value="Genomic_DNA"/>
</dbReference>
<keyword evidence="9" id="KW-0732">Signal</keyword>
<dbReference type="Gene3D" id="2.60.40.3780">
    <property type="match status" value="1"/>
</dbReference>
<evidence type="ECO:0000256" key="3">
    <source>
        <dbReference type="ARBA" id="ARBA00022960"/>
    </source>
</evidence>
<keyword evidence="3 7" id="KW-0133">Cell shape</keyword>
<evidence type="ECO:0000256" key="2">
    <source>
        <dbReference type="ARBA" id="ARBA00022679"/>
    </source>
</evidence>
<evidence type="ECO:0000313" key="11">
    <source>
        <dbReference type="EMBL" id="MDT0308102.1"/>
    </source>
</evidence>
<comment type="pathway">
    <text evidence="1 7">Cell wall biogenesis; peptidoglycan biosynthesis.</text>
</comment>
<dbReference type="Gene3D" id="2.60.40.3710">
    <property type="match status" value="1"/>
</dbReference>
<dbReference type="InterPro" id="IPR038063">
    <property type="entry name" value="Transpep_catalytic_dom"/>
</dbReference>
<dbReference type="PANTHER" id="PTHR30582:SF2">
    <property type="entry name" value="L,D-TRANSPEPTIDASE YCIB-RELATED"/>
    <property type="match status" value="1"/>
</dbReference>
<protein>
    <submittedName>
        <fullName evidence="11">Ig-like domain-containing protein</fullName>
    </submittedName>
</protein>
<feature type="domain" description="L,D-TPase catalytic" evidence="10">
    <location>
        <begin position="254"/>
        <end position="390"/>
    </location>
</feature>
<accession>A0ABU2L948</accession>
<evidence type="ECO:0000259" key="10">
    <source>
        <dbReference type="PROSITE" id="PS52029"/>
    </source>
</evidence>
<reference evidence="12" key="1">
    <citation type="submission" date="2023-07" db="EMBL/GenBank/DDBJ databases">
        <title>30 novel species of actinomycetes from the DSMZ collection.</title>
        <authorList>
            <person name="Nouioui I."/>
        </authorList>
    </citation>
    <scope>NUCLEOTIDE SEQUENCE [LARGE SCALE GENOMIC DNA]</scope>
    <source>
        <strain evidence="12">DSM 44917</strain>
    </source>
</reference>
<dbReference type="Gene3D" id="2.40.440.10">
    <property type="entry name" value="L,D-transpeptidase catalytic domain-like"/>
    <property type="match status" value="1"/>
</dbReference>
<dbReference type="InterPro" id="IPR041280">
    <property type="entry name" value="Big_10"/>
</dbReference>
<keyword evidence="6 7" id="KW-0961">Cell wall biogenesis/degradation</keyword>
<keyword evidence="12" id="KW-1185">Reference proteome</keyword>
<gene>
    <name evidence="11" type="ORF">RM780_14170</name>
</gene>
<evidence type="ECO:0000256" key="4">
    <source>
        <dbReference type="ARBA" id="ARBA00022984"/>
    </source>
</evidence>
<dbReference type="Proteomes" id="UP001183388">
    <property type="component" value="Unassembled WGS sequence"/>
</dbReference>
<evidence type="ECO:0000256" key="5">
    <source>
        <dbReference type="ARBA" id="ARBA00023315"/>
    </source>
</evidence>
<dbReference type="PANTHER" id="PTHR30582">
    <property type="entry name" value="L,D-TRANSPEPTIDASE"/>
    <property type="match status" value="1"/>
</dbReference>
<dbReference type="RefSeq" id="WP_311631055.1">
    <property type="nucleotide sequence ID" value="NZ_JAVREN010000018.1"/>
</dbReference>
<feature type="chain" id="PRO_5046157527" evidence="9">
    <location>
        <begin position="28"/>
        <end position="419"/>
    </location>
</feature>
<feature type="signal peptide" evidence="9">
    <location>
        <begin position="1"/>
        <end position="27"/>
    </location>
</feature>
<dbReference type="CDD" id="cd16913">
    <property type="entry name" value="YkuD_like"/>
    <property type="match status" value="1"/>
</dbReference>
<sequence length="419" mass="44528">MRDGMRRKGLSAAAALLCGLLTLSACSGGDDAPEEPGGGGGNEQSEADRAAEDANTSEAVISITPDDDAVNVGINSDVEVTVEGGTLDEVVMTAAGTGTEVTGTTAEDGASWAPDAQLDRGTQYELTVQASDAQGREAHEARTFTTISAENSFTGIFTPEDGETVGVGMPVSLNFDRPITNRAEVQDAVEINTSSGQEVVGHWFSDTRLDFRPEDYWAANTQVTVDLNFDGLEGAEGITGWQDRTFAFTVGRSQISTVDVQTHQMRVVRDGQTLRTLPISAGSEENPTYNGAMVISEKLTETRMNGATVGFTDDDGEGEYDIPDVPHAMRLSTSGTFVHGNYWASRGTFGSANTSHGCIGLADTQGADDPDQDAAWFFEESLRGDVIIVTNSPDREIQPDNGLNGWNMSWDEWVAGSAL</sequence>
<comment type="caution">
    <text evidence="11">The sequence shown here is derived from an EMBL/GenBank/DDBJ whole genome shotgun (WGS) entry which is preliminary data.</text>
</comment>
<dbReference type="SUPFAM" id="SSF141523">
    <property type="entry name" value="L,D-transpeptidase catalytic domain-like"/>
    <property type="match status" value="1"/>
</dbReference>
<evidence type="ECO:0000313" key="12">
    <source>
        <dbReference type="Proteomes" id="UP001183388"/>
    </source>
</evidence>
<evidence type="ECO:0000256" key="1">
    <source>
        <dbReference type="ARBA" id="ARBA00004752"/>
    </source>
</evidence>
<dbReference type="InterPro" id="IPR005490">
    <property type="entry name" value="LD_TPept_cat_dom"/>
</dbReference>
<evidence type="ECO:0000256" key="9">
    <source>
        <dbReference type="SAM" id="SignalP"/>
    </source>
</evidence>
<dbReference type="Pfam" id="PF17964">
    <property type="entry name" value="Big_10"/>
    <property type="match status" value="1"/>
</dbReference>
<dbReference type="CDD" id="cd13432">
    <property type="entry name" value="LDT_IgD_like_2"/>
    <property type="match status" value="1"/>
</dbReference>
<evidence type="ECO:0000256" key="8">
    <source>
        <dbReference type="SAM" id="MobiDB-lite"/>
    </source>
</evidence>
<feature type="active site" description="Nucleophile" evidence="7">
    <location>
        <position position="358"/>
    </location>
</feature>
<organism evidence="11 12">
    <name type="scientific">Streptomyces boetiae</name>
    <dbReference type="NCBI Taxonomy" id="3075541"/>
    <lineage>
        <taxon>Bacteria</taxon>
        <taxon>Bacillati</taxon>
        <taxon>Actinomycetota</taxon>
        <taxon>Actinomycetes</taxon>
        <taxon>Kitasatosporales</taxon>
        <taxon>Streptomycetaceae</taxon>
        <taxon>Streptomyces</taxon>
    </lineage>
</organism>
<keyword evidence="5" id="KW-0012">Acyltransferase</keyword>
<dbReference type="PROSITE" id="PS52029">
    <property type="entry name" value="LD_TPASE"/>
    <property type="match status" value="1"/>
</dbReference>
<feature type="active site" description="Proton donor/acceptor" evidence="7">
    <location>
        <position position="339"/>
    </location>
</feature>
<name>A0ABU2L948_9ACTN</name>
<keyword evidence="4 7" id="KW-0573">Peptidoglycan synthesis</keyword>
<evidence type="ECO:0000256" key="7">
    <source>
        <dbReference type="PROSITE-ProRule" id="PRU01373"/>
    </source>
</evidence>
<keyword evidence="2" id="KW-0808">Transferase</keyword>
<feature type="region of interest" description="Disordered" evidence="8">
    <location>
        <begin position="29"/>
        <end position="57"/>
    </location>
</feature>
<evidence type="ECO:0000256" key="6">
    <source>
        <dbReference type="ARBA" id="ARBA00023316"/>
    </source>
</evidence>
<dbReference type="PROSITE" id="PS51257">
    <property type="entry name" value="PROKAR_LIPOPROTEIN"/>
    <property type="match status" value="1"/>
</dbReference>
<dbReference type="Pfam" id="PF03734">
    <property type="entry name" value="YkuD"/>
    <property type="match status" value="1"/>
</dbReference>
<proteinExistence type="predicted"/>